<organism evidence="10 11">
    <name type="scientific">Kockovaella imperatae</name>
    <dbReference type="NCBI Taxonomy" id="4999"/>
    <lineage>
        <taxon>Eukaryota</taxon>
        <taxon>Fungi</taxon>
        <taxon>Dikarya</taxon>
        <taxon>Basidiomycota</taxon>
        <taxon>Agaricomycotina</taxon>
        <taxon>Tremellomycetes</taxon>
        <taxon>Tremellales</taxon>
        <taxon>Cuniculitremaceae</taxon>
        <taxon>Kockovaella</taxon>
    </lineage>
</organism>
<evidence type="ECO:0000256" key="6">
    <source>
        <dbReference type="ARBA" id="ARBA00023163"/>
    </source>
</evidence>
<evidence type="ECO:0000313" key="10">
    <source>
        <dbReference type="EMBL" id="ORX39073.1"/>
    </source>
</evidence>
<reference evidence="10 11" key="1">
    <citation type="submission" date="2017-03" db="EMBL/GenBank/DDBJ databases">
        <title>Widespread Adenine N6-methylation of Active Genes in Fungi.</title>
        <authorList>
            <consortium name="DOE Joint Genome Institute"/>
            <person name="Mondo S.J."/>
            <person name="Dannebaum R.O."/>
            <person name="Kuo R.C."/>
            <person name="Louie K.B."/>
            <person name="Bewick A.J."/>
            <person name="Labutti K."/>
            <person name="Haridas S."/>
            <person name="Kuo A."/>
            <person name="Salamov A."/>
            <person name="Ahrendt S.R."/>
            <person name="Lau R."/>
            <person name="Bowen B.P."/>
            <person name="Lipzen A."/>
            <person name="Sullivan W."/>
            <person name="Andreopoulos W.B."/>
            <person name="Clum A."/>
            <person name="Lindquist E."/>
            <person name="Daum C."/>
            <person name="Northen T.R."/>
            <person name="Ramamoorthy G."/>
            <person name="Schmitz R.J."/>
            <person name="Gryganskyi A."/>
            <person name="Culley D."/>
            <person name="Magnuson J."/>
            <person name="James T.Y."/>
            <person name="O'Malley M.A."/>
            <person name="Stajich J.E."/>
            <person name="Spatafora J.W."/>
            <person name="Visel A."/>
            <person name="Grigoriev I.V."/>
        </authorList>
    </citation>
    <scope>NUCLEOTIDE SEQUENCE [LARGE SCALE GENOMIC DNA]</scope>
    <source>
        <strain evidence="10 11">NRRL Y-17943</strain>
    </source>
</reference>
<evidence type="ECO:0000256" key="9">
    <source>
        <dbReference type="RuleBase" id="RU364142"/>
    </source>
</evidence>
<gene>
    <name evidence="9" type="primary">MED5</name>
    <name evidence="10" type="ORF">BD324DRAFT_649165</name>
</gene>
<dbReference type="AlphaFoldDB" id="A0A1Y1UM03"/>
<dbReference type="PANTHER" id="PTHR35784">
    <property type="entry name" value="MEDIATOR OF RNA POLYMERASE II TRANSCRIPTION SUBUNIT 5"/>
    <property type="match status" value="1"/>
</dbReference>
<comment type="function">
    <text evidence="9">Component of the Mediator complex, a coactivator involved in the regulated transcription of nearly all RNA polymerase II-dependent genes. Mediator functions as a bridge to convey information from gene-specific regulatory proteins to the basal RNA polymerase II transcription machinery. Mediator is recruited to promoters by direct interactions with regulatory proteins and serves as a scaffold for the assembly of a functional preinitiation complex with RNA polymerase II and the general transcription factors.</text>
</comment>
<accession>A0A1Y1UM03</accession>
<comment type="caution">
    <text evidence="10">The sequence shown here is derived from an EMBL/GenBank/DDBJ whole genome shotgun (WGS) entry which is preliminary data.</text>
</comment>
<name>A0A1Y1UM03_9TREE</name>
<dbReference type="InParanoid" id="A0A1Y1UM03"/>
<dbReference type="GO" id="GO:0016592">
    <property type="term" value="C:mediator complex"/>
    <property type="evidence" value="ECO:0007669"/>
    <property type="project" value="InterPro"/>
</dbReference>
<dbReference type="InterPro" id="IPR014801">
    <property type="entry name" value="Mediator_Med5_fun"/>
</dbReference>
<comment type="subcellular location">
    <subcellularLocation>
        <location evidence="1 9">Nucleus</location>
    </subcellularLocation>
</comment>
<evidence type="ECO:0000256" key="4">
    <source>
        <dbReference type="ARBA" id="ARBA00023015"/>
    </source>
</evidence>
<keyword evidence="11" id="KW-1185">Reference proteome</keyword>
<sequence length="963" mass="104009">MANEDMELPDLVRSASNRGLSALKFVPLVTSWLAKKALEDQQSQDALTDALLSCLVSPHPPANILGYLTQCLLKSTITARTLAIHLLIYIYDGRSLSESTIISLSGLVMGSLTGLEPTSTIPSSLNRPIIPDIGSSDASQSIPTLSLLLPLLRQCTLPAAPAIVISFVHLLLSILEKHPAPPLDVGLEAGSLLQLLPEQLGLRLRDCLSGLMADLTDQNQLLNTTQQASGLPISAIPPLETRGDIPVPALPSGPLQLPLAKALQFTIIHALSASRWTPSPHYAARPPRLPENYSNIIRLGPQLCSDPATFLLHLLRTAVNIHNGEYVGSTFRGGQRWIFMTEHLPALIRWWKDQNIPDWACPEDIVTPLSTVFELETSPIEQKNGYVSGVMKQYISAADMDEEAGSFVHPEGWMLCTEQITILQRYSEFGLLNSQQLASLSSNISIPSHTPGESLMHRVASASKSHIRPISHIVIYAPGAARSFATEIMECISACPSVPPPEGLFVNLASEPDLLTAICGYVNSATILEAIQQHLLDVADDRGARAEDPQGALTRFGEAVILAEALVAIAELDPPELLRDARRSLNLPSMDEMQKSCVNGWVKALFGPDGIDDQVLLVTSPADFYRLAPSLIQQAITATAAGMLDLPTLHSGLSYFSQSLLSWSLGGITDWLCTEIVRNGHLSALHLNVLQNLVCSGALPVALLRVTGPAIASLLLPTSGLAPVFQSSAFDARGVQSKLNELNIAPQLSSVNALEDLRSEIQIVRNLNLAPESWASSLIKAMERALRVYPTASVSHLILEQLLQPTSALSGELDPFTAFSCLLLDLRFKATSPITGSQSFIDASIPALFDVDSAIVNDQIPISNLLLPVTSLCRATKHILLFASALNASQSDTLAHHLIDELLHLRARISTDGQEKNAKVKRRDPGMNSQQKAVLEALAGALGADEELRDRWSRFGELVGSPR</sequence>
<dbReference type="Proteomes" id="UP000193218">
    <property type="component" value="Unassembled WGS sequence"/>
</dbReference>
<keyword evidence="6 9" id="KW-0804">Transcription</keyword>
<evidence type="ECO:0000256" key="3">
    <source>
        <dbReference type="ARBA" id="ARBA00020628"/>
    </source>
</evidence>
<keyword evidence="4 9" id="KW-0805">Transcription regulation</keyword>
<protein>
    <recommendedName>
        <fullName evidence="3 9">Mediator of RNA polymerase II transcription subunit 5</fullName>
    </recommendedName>
    <alternativeName>
        <fullName evidence="8 9">Mediator complex subunit 5</fullName>
    </alternativeName>
</protein>
<dbReference type="Pfam" id="PF08689">
    <property type="entry name" value="Med5"/>
    <property type="match status" value="1"/>
</dbReference>
<keyword evidence="5 9" id="KW-0010">Activator</keyword>
<keyword evidence="7 9" id="KW-0539">Nucleus</keyword>
<evidence type="ECO:0000256" key="5">
    <source>
        <dbReference type="ARBA" id="ARBA00023159"/>
    </source>
</evidence>
<proteinExistence type="inferred from homology"/>
<dbReference type="EMBL" id="NBSH01000003">
    <property type="protein sequence ID" value="ORX39073.1"/>
    <property type="molecule type" value="Genomic_DNA"/>
</dbReference>
<dbReference type="PANTHER" id="PTHR35784:SF1">
    <property type="entry name" value="MEDIATOR OF RNA POLYMERASE II TRANSCRIPTION SUBUNIT 5"/>
    <property type="match status" value="1"/>
</dbReference>
<evidence type="ECO:0000256" key="1">
    <source>
        <dbReference type="ARBA" id="ARBA00004123"/>
    </source>
</evidence>
<dbReference type="OrthoDB" id="5549158at2759"/>
<evidence type="ECO:0000313" key="11">
    <source>
        <dbReference type="Proteomes" id="UP000193218"/>
    </source>
</evidence>
<dbReference type="GO" id="GO:0006357">
    <property type="term" value="P:regulation of transcription by RNA polymerase II"/>
    <property type="evidence" value="ECO:0007669"/>
    <property type="project" value="InterPro"/>
</dbReference>
<comment type="subunit">
    <text evidence="9">Component of the Mediator complex.</text>
</comment>
<evidence type="ECO:0000256" key="8">
    <source>
        <dbReference type="ARBA" id="ARBA00031256"/>
    </source>
</evidence>
<comment type="similarity">
    <text evidence="2 9">Belongs to the Mediator complex subunit 5 family.</text>
</comment>
<dbReference type="GO" id="GO:0003712">
    <property type="term" value="F:transcription coregulator activity"/>
    <property type="evidence" value="ECO:0007669"/>
    <property type="project" value="InterPro"/>
</dbReference>
<dbReference type="STRING" id="4999.A0A1Y1UM03"/>
<evidence type="ECO:0000256" key="2">
    <source>
        <dbReference type="ARBA" id="ARBA00008782"/>
    </source>
</evidence>
<evidence type="ECO:0000256" key="7">
    <source>
        <dbReference type="ARBA" id="ARBA00023242"/>
    </source>
</evidence>